<organism evidence="1 2">
    <name type="scientific">Canna indica</name>
    <name type="common">Indian-shot</name>
    <dbReference type="NCBI Taxonomy" id="4628"/>
    <lineage>
        <taxon>Eukaryota</taxon>
        <taxon>Viridiplantae</taxon>
        <taxon>Streptophyta</taxon>
        <taxon>Embryophyta</taxon>
        <taxon>Tracheophyta</taxon>
        <taxon>Spermatophyta</taxon>
        <taxon>Magnoliopsida</taxon>
        <taxon>Liliopsida</taxon>
        <taxon>Zingiberales</taxon>
        <taxon>Cannaceae</taxon>
        <taxon>Canna</taxon>
    </lineage>
</organism>
<protein>
    <submittedName>
        <fullName evidence="1">Uncharacterized protein</fullName>
    </submittedName>
</protein>
<keyword evidence="2" id="KW-1185">Reference proteome</keyword>
<proteinExistence type="predicted"/>
<dbReference type="Proteomes" id="UP001327560">
    <property type="component" value="Chromosome 8"/>
</dbReference>
<evidence type="ECO:0000313" key="1">
    <source>
        <dbReference type="EMBL" id="WOL18079.1"/>
    </source>
</evidence>
<name>A0AAQ3L082_9LILI</name>
<evidence type="ECO:0000313" key="2">
    <source>
        <dbReference type="Proteomes" id="UP001327560"/>
    </source>
</evidence>
<reference evidence="1 2" key="1">
    <citation type="submission" date="2023-10" db="EMBL/GenBank/DDBJ databases">
        <title>Chromosome-scale genome assembly provides insights into flower coloration mechanisms of Canna indica.</title>
        <authorList>
            <person name="Li C."/>
        </authorList>
    </citation>
    <scope>NUCLEOTIDE SEQUENCE [LARGE SCALE GENOMIC DNA]</scope>
    <source>
        <tissue evidence="1">Flower</tissue>
    </source>
</reference>
<sequence>MGKMGYIDLVLNCALWDTKPRRLGRHSTKKRNSHCLSYDKALTKLLTNGNMELKQEKDTEEVPLPPIEHVEPHGDVIEVDLSADPIHSAAPVSDPNRSRKMAKAMELNANGRRRSREREE</sequence>
<gene>
    <name evidence="1" type="ORF">Cni_G26872</name>
</gene>
<dbReference type="EMBL" id="CP136897">
    <property type="protein sequence ID" value="WOL18079.1"/>
    <property type="molecule type" value="Genomic_DNA"/>
</dbReference>
<dbReference type="AlphaFoldDB" id="A0AAQ3L082"/>
<accession>A0AAQ3L082</accession>